<keyword evidence="1" id="KW-0472">Membrane</keyword>
<dbReference type="AlphaFoldDB" id="A0A0F9Q6U0"/>
<feature type="transmembrane region" description="Helical" evidence="1">
    <location>
        <begin position="112"/>
        <end position="130"/>
    </location>
</feature>
<name>A0A0F9Q6U0_9ZZZZ</name>
<keyword evidence="1" id="KW-1133">Transmembrane helix</keyword>
<feature type="transmembrane region" description="Helical" evidence="1">
    <location>
        <begin position="12"/>
        <end position="35"/>
    </location>
</feature>
<keyword evidence="1" id="KW-0812">Transmembrane</keyword>
<evidence type="ECO:0008006" key="3">
    <source>
        <dbReference type="Google" id="ProtNLM"/>
    </source>
</evidence>
<sequence>MKDTINILGTGIGASLLVFLIIQVGFAQTLVDFVLDHISDDFTLSLIIFGLLSIAFIASIGTSILLTQFLSELSVLYASSLAYYASFISLIIISYIFMFLKFRSVFSMVHGFEIMLIFPQVIITFGLYVLGNIIVLFIISMVLYYLFFILFLDKFYIVKVQVK</sequence>
<proteinExistence type="predicted"/>
<comment type="caution">
    <text evidence="2">The sequence shown here is derived from an EMBL/GenBank/DDBJ whole genome shotgun (WGS) entry which is preliminary data.</text>
</comment>
<evidence type="ECO:0000256" key="1">
    <source>
        <dbReference type="SAM" id="Phobius"/>
    </source>
</evidence>
<feature type="transmembrane region" description="Helical" evidence="1">
    <location>
        <begin position="42"/>
        <end position="69"/>
    </location>
</feature>
<feature type="transmembrane region" description="Helical" evidence="1">
    <location>
        <begin position="136"/>
        <end position="157"/>
    </location>
</feature>
<gene>
    <name evidence="2" type="ORF">LCGC14_1051670</name>
</gene>
<feature type="transmembrane region" description="Helical" evidence="1">
    <location>
        <begin position="81"/>
        <end position="100"/>
    </location>
</feature>
<evidence type="ECO:0000313" key="2">
    <source>
        <dbReference type="EMBL" id="KKN08941.1"/>
    </source>
</evidence>
<accession>A0A0F9Q6U0</accession>
<organism evidence="2">
    <name type="scientific">marine sediment metagenome</name>
    <dbReference type="NCBI Taxonomy" id="412755"/>
    <lineage>
        <taxon>unclassified sequences</taxon>
        <taxon>metagenomes</taxon>
        <taxon>ecological metagenomes</taxon>
    </lineage>
</organism>
<reference evidence="2" key="1">
    <citation type="journal article" date="2015" name="Nature">
        <title>Complex archaea that bridge the gap between prokaryotes and eukaryotes.</title>
        <authorList>
            <person name="Spang A."/>
            <person name="Saw J.H."/>
            <person name="Jorgensen S.L."/>
            <person name="Zaremba-Niedzwiedzka K."/>
            <person name="Martijn J."/>
            <person name="Lind A.E."/>
            <person name="van Eijk R."/>
            <person name="Schleper C."/>
            <person name="Guy L."/>
            <person name="Ettema T.J."/>
        </authorList>
    </citation>
    <scope>NUCLEOTIDE SEQUENCE</scope>
</reference>
<dbReference type="EMBL" id="LAZR01004401">
    <property type="protein sequence ID" value="KKN08941.1"/>
    <property type="molecule type" value="Genomic_DNA"/>
</dbReference>
<protein>
    <recommendedName>
        <fullName evidence="3">Yip1 domain-containing protein</fullName>
    </recommendedName>
</protein>